<reference evidence="3" key="1">
    <citation type="journal article" date="2012" name="Nat. Genet.">
        <title>Lifestyle transitions in plant pathogenic Colletotrichum fungi deciphered by genome and transcriptome analyses.</title>
        <authorList>
            <person name="O'Connell R.J."/>
            <person name="Thon M.R."/>
            <person name="Hacquard S."/>
            <person name="Amyotte S.G."/>
            <person name="Kleemann J."/>
            <person name="Torres M.F."/>
            <person name="Damm U."/>
            <person name="Buiate E.A."/>
            <person name="Epstein L."/>
            <person name="Alkan N."/>
            <person name="Altmueller J."/>
            <person name="Alvarado-Balderrama L."/>
            <person name="Bauser C.A."/>
            <person name="Becker C."/>
            <person name="Birren B.W."/>
            <person name="Chen Z."/>
            <person name="Choi J."/>
            <person name="Crouch J.A."/>
            <person name="Duvick J.P."/>
            <person name="Farman M.A."/>
            <person name="Gan P."/>
            <person name="Heiman D."/>
            <person name="Henrissat B."/>
            <person name="Howard R.J."/>
            <person name="Kabbage M."/>
            <person name="Koch C."/>
            <person name="Kracher B."/>
            <person name="Kubo Y."/>
            <person name="Law A.D."/>
            <person name="Lebrun M.-H."/>
            <person name="Lee Y.-H."/>
            <person name="Miyara I."/>
            <person name="Moore N."/>
            <person name="Neumann U."/>
            <person name="Nordstroem K."/>
            <person name="Panaccione D.G."/>
            <person name="Panstruga R."/>
            <person name="Place M."/>
            <person name="Proctor R.H."/>
            <person name="Prusky D."/>
            <person name="Rech G."/>
            <person name="Reinhardt R."/>
            <person name="Rollins J.A."/>
            <person name="Rounsley S."/>
            <person name="Schardl C.L."/>
            <person name="Schwartz D.C."/>
            <person name="Shenoy N."/>
            <person name="Shirasu K."/>
            <person name="Sikhakolli U.R."/>
            <person name="Stueber K."/>
            <person name="Sukno S.A."/>
            <person name="Sweigard J.A."/>
            <person name="Takano Y."/>
            <person name="Takahara H."/>
            <person name="Trail F."/>
            <person name="van der Does H.C."/>
            <person name="Voll L.M."/>
            <person name="Will I."/>
            <person name="Young S."/>
            <person name="Zeng Q."/>
            <person name="Zhang J."/>
            <person name="Zhou S."/>
            <person name="Dickman M.B."/>
            <person name="Schulze-Lefert P."/>
            <person name="Ver Loren van Themaat E."/>
            <person name="Ma L.-J."/>
            <person name="Vaillancourt L.J."/>
        </authorList>
    </citation>
    <scope>NUCLEOTIDE SEQUENCE [LARGE SCALE GENOMIC DNA]</scope>
    <source>
        <strain evidence="3">M1.001 / M2 / FGSC 10212</strain>
    </source>
</reference>
<dbReference type="GeneID" id="24413197"/>
<dbReference type="HOGENOM" id="CLU_2320211_0_0_1"/>
<evidence type="ECO:0000256" key="1">
    <source>
        <dbReference type="SAM" id="MobiDB-lite"/>
    </source>
</evidence>
<evidence type="ECO:0000313" key="3">
    <source>
        <dbReference type="Proteomes" id="UP000008782"/>
    </source>
</evidence>
<gene>
    <name evidence="2" type="ORF">GLRG_07832</name>
</gene>
<proteinExistence type="predicted"/>
<dbReference type="Proteomes" id="UP000008782">
    <property type="component" value="Unassembled WGS sequence"/>
</dbReference>
<keyword evidence="3" id="KW-1185">Reference proteome</keyword>
<accession>E3QPA0</accession>
<feature type="region of interest" description="Disordered" evidence="1">
    <location>
        <begin position="1"/>
        <end position="30"/>
    </location>
</feature>
<dbReference type="RefSeq" id="XP_008096708.1">
    <property type="nucleotide sequence ID" value="XM_008098517.1"/>
</dbReference>
<protein>
    <submittedName>
        <fullName evidence="2">Uncharacterized protein</fullName>
    </submittedName>
</protein>
<organism evidence="3">
    <name type="scientific">Colletotrichum graminicola (strain M1.001 / M2 / FGSC 10212)</name>
    <name type="common">Maize anthracnose fungus</name>
    <name type="synonym">Glomerella graminicola</name>
    <dbReference type="NCBI Taxonomy" id="645133"/>
    <lineage>
        <taxon>Eukaryota</taxon>
        <taxon>Fungi</taxon>
        <taxon>Dikarya</taxon>
        <taxon>Ascomycota</taxon>
        <taxon>Pezizomycotina</taxon>
        <taxon>Sordariomycetes</taxon>
        <taxon>Hypocreomycetidae</taxon>
        <taxon>Glomerellales</taxon>
        <taxon>Glomerellaceae</taxon>
        <taxon>Colletotrichum</taxon>
        <taxon>Colletotrichum graminicola species complex</taxon>
    </lineage>
</organism>
<dbReference type="VEuPathDB" id="FungiDB:GLRG_07832"/>
<evidence type="ECO:0000313" key="2">
    <source>
        <dbReference type="EMBL" id="EFQ32688.1"/>
    </source>
</evidence>
<feature type="compositionally biased region" description="Polar residues" evidence="1">
    <location>
        <begin position="1"/>
        <end position="16"/>
    </location>
</feature>
<name>E3QPA0_COLGM</name>
<dbReference type="AlphaFoldDB" id="E3QPA0"/>
<dbReference type="EMBL" id="GG697364">
    <property type="protein sequence ID" value="EFQ32688.1"/>
    <property type="molecule type" value="Genomic_DNA"/>
</dbReference>
<sequence>MDNSRFFPSSSSLLNQERTETEEETNPWNLQKRTRKKEVVAWMERVPQTEFPAVSLTVSRYHRSETCDSFVGILSRRCLSFCWGNRISHCLVVRRWTGM</sequence>